<feature type="compositionally biased region" description="Basic and acidic residues" evidence="5">
    <location>
        <begin position="103"/>
        <end position="125"/>
    </location>
</feature>
<name>A0A4D6BN51_9FLOR</name>
<dbReference type="PANTHER" id="PTHR45987">
    <property type="entry name" value="39S RIBOSOMAL PROTEIN L12"/>
    <property type="match status" value="1"/>
</dbReference>
<dbReference type="NCBIfam" id="TIGR00855">
    <property type="entry name" value="L12"/>
    <property type="match status" value="1"/>
</dbReference>
<proteinExistence type="inferred from homology"/>
<dbReference type="InterPro" id="IPR014719">
    <property type="entry name" value="Ribosomal_bL12_C/ClpS-like"/>
</dbReference>
<dbReference type="CDD" id="cd00387">
    <property type="entry name" value="Ribosomal_L7_L12"/>
    <property type="match status" value="1"/>
</dbReference>
<evidence type="ECO:0000256" key="5">
    <source>
        <dbReference type="SAM" id="MobiDB-lite"/>
    </source>
</evidence>
<dbReference type="GO" id="GO:0003735">
    <property type="term" value="F:structural constituent of ribosome"/>
    <property type="evidence" value="ECO:0007669"/>
    <property type="project" value="InterPro"/>
</dbReference>
<dbReference type="EMBL" id="MH026107">
    <property type="protein sequence ID" value="QBX88373.1"/>
    <property type="molecule type" value="Genomic_DNA"/>
</dbReference>
<dbReference type="InterPro" id="IPR013823">
    <property type="entry name" value="Ribosomal_bL12_C"/>
</dbReference>
<comment type="similarity">
    <text evidence="1">Belongs to the bacterial ribosomal protein bL12 family.</text>
</comment>
<keyword evidence="2 8" id="KW-0689">Ribosomal protein</keyword>
<evidence type="ECO:0000259" key="7">
    <source>
        <dbReference type="Pfam" id="PF16320"/>
    </source>
</evidence>
<dbReference type="Pfam" id="PF16320">
    <property type="entry name" value="Ribosomal_L12_N"/>
    <property type="match status" value="1"/>
</dbReference>
<dbReference type="InterPro" id="IPR036235">
    <property type="entry name" value="Ribosomal_bL12_oligo_N_sf"/>
</dbReference>
<dbReference type="PANTHER" id="PTHR45987:SF4">
    <property type="entry name" value="LARGE RIBOSOMAL SUBUNIT PROTEIN BL12M"/>
    <property type="match status" value="1"/>
</dbReference>
<dbReference type="GO" id="GO:0006412">
    <property type="term" value="P:translation"/>
    <property type="evidence" value="ECO:0007669"/>
    <property type="project" value="InterPro"/>
</dbReference>
<dbReference type="GeneID" id="40138479"/>
<reference evidence="8" key="1">
    <citation type="journal article" date="2019" name="Phycologia">
        <title>Chloroplast and mitochondrial genomes of Balbiania investiens (Balbianiales, Nemaliophycidae).</title>
        <authorList>
            <person name="Evans J.R."/>
            <person name="StAmour N."/>
            <person name="Verbruggen H."/>
            <person name="Salomaki E.D."/>
            <person name="Vis M.L."/>
        </authorList>
    </citation>
    <scope>NUCLEOTIDE SEQUENCE</scope>
</reference>
<dbReference type="SUPFAM" id="SSF54736">
    <property type="entry name" value="ClpS-like"/>
    <property type="match status" value="1"/>
</dbReference>
<protein>
    <recommendedName>
        <fullName evidence="4">50S ribosomal protein L12, chloroplastic</fullName>
    </recommendedName>
</protein>
<dbReference type="InterPro" id="IPR000206">
    <property type="entry name" value="Ribosomal_bL12"/>
</dbReference>
<dbReference type="HAMAP" id="MF_00368">
    <property type="entry name" value="Ribosomal_bL12"/>
    <property type="match status" value="1"/>
</dbReference>
<evidence type="ECO:0000256" key="4">
    <source>
        <dbReference type="ARBA" id="ARBA00035505"/>
    </source>
</evidence>
<organism evidence="8">
    <name type="scientific">Acrochaetium secundatum</name>
    <dbReference type="NCBI Taxonomy" id="209631"/>
    <lineage>
        <taxon>Eukaryota</taxon>
        <taxon>Rhodophyta</taxon>
        <taxon>Florideophyceae</taxon>
        <taxon>Nemaliophycidae</taxon>
        <taxon>Acrochaetiales</taxon>
        <taxon>Acrochaetiaceae</taxon>
        <taxon>Acrochaetium</taxon>
    </lineage>
</organism>
<dbReference type="Gene3D" id="3.30.1390.10">
    <property type="match status" value="1"/>
</dbReference>
<dbReference type="RefSeq" id="YP_009628590.1">
    <property type="nucleotide sequence ID" value="NC_042170.1"/>
</dbReference>
<evidence type="ECO:0000256" key="3">
    <source>
        <dbReference type="ARBA" id="ARBA00023274"/>
    </source>
</evidence>
<dbReference type="SUPFAM" id="SSF48300">
    <property type="entry name" value="Ribosomal protein L7/12, oligomerisation (N-terminal) domain"/>
    <property type="match status" value="1"/>
</dbReference>
<feature type="region of interest" description="Disordered" evidence="5">
    <location>
        <begin position="103"/>
        <end position="131"/>
    </location>
</feature>
<gene>
    <name evidence="8" type="primary">rpl12</name>
</gene>
<dbReference type="InterPro" id="IPR008932">
    <property type="entry name" value="Ribosomal_bL12_oligo"/>
</dbReference>
<keyword evidence="3" id="KW-0687">Ribonucleoprotein</keyword>
<dbReference type="GO" id="GO:0022625">
    <property type="term" value="C:cytosolic large ribosomal subunit"/>
    <property type="evidence" value="ECO:0007669"/>
    <property type="project" value="TreeGrafter"/>
</dbReference>
<sequence>MTSKITTMIEELKSLTLLEAAELVKEIEDTFDVDASQASGGGMLMMPGASSTVASAEVEEKTEFDVVLEEVPPAKKIAVLKVVRSLTGLGLKEAKDLVESAPKTLKEATSKDDADQMKTKLEEAGAKVNIK</sequence>
<evidence type="ECO:0000256" key="2">
    <source>
        <dbReference type="ARBA" id="ARBA00022980"/>
    </source>
</evidence>
<evidence type="ECO:0000313" key="8">
    <source>
        <dbReference type="EMBL" id="QBX88373.1"/>
    </source>
</evidence>
<feature type="domain" description="Large ribosomal subunit protein bL12 oligomerization" evidence="7">
    <location>
        <begin position="4"/>
        <end position="49"/>
    </location>
</feature>
<dbReference type="GO" id="GO:0003729">
    <property type="term" value="F:mRNA binding"/>
    <property type="evidence" value="ECO:0007669"/>
    <property type="project" value="TreeGrafter"/>
</dbReference>
<feature type="domain" description="Large ribosomal subunit protein bL12 C-terminal" evidence="6">
    <location>
        <begin position="64"/>
        <end position="131"/>
    </location>
</feature>
<dbReference type="Gene3D" id="1.20.5.710">
    <property type="entry name" value="Single helix bin"/>
    <property type="match status" value="1"/>
</dbReference>
<accession>A0A4D6BN51</accession>
<evidence type="ECO:0000256" key="1">
    <source>
        <dbReference type="ARBA" id="ARBA00007197"/>
    </source>
</evidence>
<dbReference type="Pfam" id="PF00542">
    <property type="entry name" value="Ribosomal_L12"/>
    <property type="match status" value="1"/>
</dbReference>
<evidence type="ECO:0000259" key="6">
    <source>
        <dbReference type="Pfam" id="PF00542"/>
    </source>
</evidence>
<dbReference type="FunFam" id="3.30.1390.10:FF:000001">
    <property type="entry name" value="50S ribosomal protein L7/L12"/>
    <property type="match status" value="1"/>
</dbReference>
<dbReference type="AlphaFoldDB" id="A0A4D6BN51"/>
<keyword evidence="8" id="KW-0934">Plastid</keyword>
<geneLocation type="plastid" evidence="8"/>